<proteinExistence type="predicted"/>
<name>A0A9N7RKU4_STRHE</name>
<dbReference type="Proteomes" id="UP001153555">
    <property type="component" value="Unassembled WGS sequence"/>
</dbReference>
<evidence type="ECO:0000313" key="1">
    <source>
        <dbReference type="EMBL" id="CAA0833713.1"/>
    </source>
</evidence>
<feature type="non-terminal residue" evidence="1">
    <location>
        <position position="221"/>
    </location>
</feature>
<accession>A0A9N7RKU4</accession>
<comment type="caution">
    <text evidence="1">The sequence shown here is derived from an EMBL/GenBank/DDBJ whole genome shotgun (WGS) entry which is preliminary data.</text>
</comment>
<gene>
    <name evidence="1" type="ORF">SHERM_28971</name>
</gene>
<protein>
    <submittedName>
        <fullName evidence="1">Uncharacterized protein</fullName>
    </submittedName>
</protein>
<organism evidence="1 2">
    <name type="scientific">Striga hermonthica</name>
    <name type="common">Purple witchweed</name>
    <name type="synonym">Buchnera hermonthica</name>
    <dbReference type="NCBI Taxonomy" id="68872"/>
    <lineage>
        <taxon>Eukaryota</taxon>
        <taxon>Viridiplantae</taxon>
        <taxon>Streptophyta</taxon>
        <taxon>Embryophyta</taxon>
        <taxon>Tracheophyta</taxon>
        <taxon>Spermatophyta</taxon>
        <taxon>Magnoliopsida</taxon>
        <taxon>eudicotyledons</taxon>
        <taxon>Gunneridae</taxon>
        <taxon>Pentapetalae</taxon>
        <taxon>asterids</taxon>
        <taxon>lamiids</taxon>
        <taxon>Lamiales</taxon>
        <taxon>Orobanchaceae</taxon>
        <taxon>Buchnereae</taxon>
        <taxon>Striga</taxon>
    </lineage>
</organism>
<dbReference type="EMBL" id="CACSLK010027840">
    <property type="protein sequence ID" value="CAA0833713.1"/>
    <property type="molecule type" value="Genomic_DNA"/>
</dbReference>
<reference evidence="1" key="1">
    <citation type="submission" date="2019-12" db="EMBL/GenBank/DDBJ databases">
        <authorList>
            <person name="Scholes J."/>
        </authorList>
    </citation>
    <scope>NUCLEOTIDE SEQUENCE</scope>
</reference>
<sequence length="221" mass="23558">IGLMDEDNTSPTLGSILTPALTRMACMVDEYGRNLYQQRTQCFRKSQTPRSKGIPLSIQSITHNERAIITIIFGISLTLLSSTGETSLSSTIQLSDFPGSSIKLSISFSAESPASLKLGDDSPSDLEVGSATTVGSAIAIFFLDFFAFETALALSFFRFLGDLATDGEPAPPTSFSPATSDVAPFILEDLFGLDKTLVSVVREGCWFSTAMLKFAGLGGVL</sequence>
<keyword evidence="2" id="KW-1185">Reference proteome</keyword>
<evidence type="ECO:0000313" key="2">
    <source>
        <dbReference type="Proteomes" id="UP001153555"/>
    </source>
</evidence>
<feature type="non-terminal residue" evidence="1">
    <location>
        <position position="1"/>
    </location>
</feature>
<dbReference type="AlphaFoldDB" id="A0A9N7RKU4"/>